<reference evidence="2" key="1">
    <citation type="submission" date="2022-10" db="EMBL/GenBank/DDBJ databases">
        <title>Whole-Genome Sequencing of Brachybacterium huguangmaarense BRM-3, Isolated from Betula schmidtii.</title>
        <authorList>
            <person name="Haam D."/>
        </authorList>
    </citation>
    <scope>NUCLEOTIDE SEQUENCE</scope>
    <source>
        <strain evidence="2">BRM-3</strain>
    </source>
</reference>
<evidence type="ECO:0000313" key="2">
    <source>
        <dbReference type="EMBL" id="UYG15781.1"/>
    </source>
</evidence>
<protein>
    <submittedName>
        <fullName evidence="2">DUF3263 domain-containing protein</fullName>
    </submittedName>
</protein>
<dbReference type="RefSeq" id="WP_263592995.1">
    <property type="nucleotide sequence ID" value="NZ_CP107020.1"/>
</dbReference>
<proteinExistence type="predicted"/>
<dbReference type="Proteomes" id="UP001164305">
    <property type="component" value="Chromosome"/>
</dbReference>
<organism evidence="2 3">
    <name type="scientific">Brachybacterium huguangmaarense</name>
    <dbReference type="NCBI Taxonomy" id="1652028"/>
    <lineage>
        <taxon>Bacteria</taxon>
        <taxon>Bacillati</taxon>
        <taxon>Actinomycetota</taxon>
        <taxon>Actinomycetes</taxon>
        <taxon>Micrococcales</taxon>
        <taxon>Dermabacteraceae</taxon>
        <taxon>Brachybacterium</taxon>
    </lineage>
</organism>
<evidence type="ECO:0000313" key="3">
    <source>
        <dbReference type="Proteomes" id="UP001164305"/>
    </source>
</evidence>
<dbReference type="EMBL" id="CP107020">
    <property type="protein sequence ID" value="UYG15781.1"/>
    <property type="molecule type" value="Genomic_DNA"/>
</dbReference>
<keyword evidence="3" id="KW-1185">Reference proteome</keyword>
<dbReference type="InterPro" id="IPR021678">
    <property type="entry name" value="DUF3263"/>
</dbReference>
<dbReference type="Pfam" id="PF11662">
    <property type="entry name" value="DUF3263"/>
    <property type="match status" value="1"/>
</dbReference>
<gene>
    <name evidence="2" type="ORF">BRM3_08995</name>
</gene>
<feature type="region of interest" description="Disordered" evidence="1">
    <location>
        <begin position="75"/>
        <end position="100"/>
    </location>
</feature>
<accession>A0ABY6FZH1</accession>
<name>A0ABY6FZH1_9MICO</name>
<sequence>MTTADRAALADELSDLNREVLAIEGRTFRHRGFKERVIRERTGLSPFAYFVHLNGLIDQPAALRHAPAVVNRLRARRTSARGDEHEEGGGGDGSRAVPVL</sequence>
<evidence type="ECO:0000256" key="1">
    <source>
        <dbReference type="SAM" id="MobiDB-lite"/>
    </source>
</evidence>